<dbReference type="AlphaFoldDB" id="A0A288VIN8"/>
<name>A0A288VIN8_TRIAD</name>
<protein>
    <submittedName>
        <fullName evidence="2">Endomorphin-like preproprotein</fullName>
    </submittedName>
</protein>
<accession>A0A288VIN8</accession>
<evidence type="ECO:0000313" key="2">
    <source>
        <dbReference type="EMBL" id="AQX36197.1"/>
    </source>
</evidence>
<keyword evidence="1" id="KW-0732">Signal</keyword>
<organism evidence="2">
    <name type="scientific">Trichoplax adhaerens</name>
    <name type="common">Trichoplax reptans</name>
    <dbReference type="NCBI Taxonomy" id="10228"/>
    <lineage>
        <taxon>Eukaryota</taxon>
        <taxon>Metazoa</taxon>
        <taxon>Placozoa</taxon>
        <taxon>Uniplacotomia</taxon>
        <taxon>Trichoplacea</taxon>
        <taxon>Trichoplacidae</taxon>
        <taxon>Trichoplax</taxon>
    </lineage>
</organism>
<feature type="chain" id="PRO_5012086790" evidence="1">
    <location>
        <begin position="22"/>
        <end position="151"/>
    </location>
</feature>
<evidence type="ECO:0000256" key="1">
    <source>
        <dbReference type="SAM" id="SignalP"/>
    </source>
</evidence>
<dbReference type="EMBL" id="KY675296">
    <property type="protein sequence ID" value="AQX36197.1"/>
    <property type="molecule type" value="mRNA"/>
</dbReference>
<proteinExistence type="evidence at transcript level"/>
<sequence>MDHKIKILALIVIAVAGLSSGKSMDKNGRNSVSLWTSAARDSKLAERNDQRKGYIYWETKRDENPESLALFKRKDNLLEDYPFFGNKKRQDYPFFGNKKRQDYPFFGSRKRQNLREDKVDSSDDMWDFLERDIIPFWKRNRLASIKRSRMN</sequence>
<feature type="signal peptide" evidence="1">
    <location>
        <begin position="1"/>
        <end position="21"/>
    </location>
</feature>
<reference evidence="2" key="1">
    <citation type="journal article" date="2017" name="J. Exp. Biol.">
        <title>Neuropeptidergic integration of behavior in Trichoplax adhaerens, an animal without synapses.</title>
        <authorList>
            <person name="Senatore A."/>
            <person name="Reese T.S."/>
            <person name="Smith C.L."/>
        </authorList>
    </citation>
    <scope>NUCLEOTIDE SEQUENCE</scope>
</reference>